<accession>A0A1H0SVJ8</accession>
<name>A0A1H0SVJ8_9MICO</name>
<dbReference type="InterPro" id="IPR011747">
    <property type="entry name" value="CHP02241"/>
</dbReference>
<dbReference type="AlphaFoldDB" id="A0A1H0SVJ8"/>
<feature type="compositionally biased region" description="Low complexity" evidence="1">
    <location>
        <begin position="299"/>
        <end position="315"/>
    </location>
</feature>
<dbReference type="InterPro" id="IPR010667">
    <property type="entry name" value="Phage_T4_Gp19"/>
</dbReference>
<dbReference type="EMBL" id="LT629711">
    <property type="protein sequence ID" value="SDP45639.1"/>
    <property type="molecule type" value="Genomic_DNA"/>
</dbReference>
<dbReference type="GO" id="GO:0005198">
    <property type="term" value="F:structural molecule activity"/>
    <property type="evidence" value="ECO:0007669"/>
    <property type="project" value="InterPro"/>
</dbReference>
<dbReference type="PANTHER" id="PTHR38009:SF1">
    <property type="entry name" value="CONSERVED HYPOTHETICAL PHAGE TAIL PROTEIN"/>
    <property type="match status" value="1"/>
</dbReference>
<organism evidence="2 3">
    <name type="scientific">Pedococcus dokdonensis</name>
    <dbReference type="NCBI Taxonomy" id="443156"/>
    <lineage>
        <taxon>Bacteria</taxon>
        <taxon>Bacillati</taxon>
        <taxon>Actinomycetota</taxon>
        <taxon>Actinomycetes</taxon>
        <taxon>Micrococcales</taxon>
        <taxon>Intrasporangiaceae</taxon>
        <taxon>Pedococcus</taxon>
    </lineage>
</organism>
<dbReference type="Proteomes" id="UP000199077">
    <property type="component" value="Chromosome I"/>
</dbReference>
<evidence type="ECO:0000313" key="3">
    <source>
        <dbReference type="Proteomes" id="UP000199077"/>
    </source>
</evidence>
<protein>
    <submittedName>
        <fullName evidence="2">Virus tail tube protein gp19</fullName>
    </submittedName>
</protein>
<feature type="region of interest" description="Disordered" evidence="1">
    <location>
        <begin position="296"/>
        <end position="323"/>
    </location>
</feature>
<evidence type="ECO:0000313" key="2">
    <source>
        <dbReference type="EMBL" id="SDP45639.1"/>
    </source>
</evidence>
<reference evidence="3" key="1">
    <citation type="submission" date="2016-10" db="EMBL/GenBank/DDBJ databases">
        <authorList>
            <person name="Varghese N."/>
            <person name="Submissions S."/>
        </authorList>
    </citation>
    <scope>NUCLEOTIDE SEQUENCE [LARGE SCALE GENOMIC DNA]</scope>
    <source>
        <strain evidence="3">DSM 22329</strain>
    </source>
</reference>
<dbReference type="STRING" id="443156.SAMN04489867_2520"/>
<evidence type="ECO:0000256" key="1">
    <source>
        <dbReference type="SAM" id="MobiDB-lite"/>
    </source>
</evidence>
<keyword evidence="3" id="KW-1185">Reference proteome</keyword>
<dbReference type="PANTHER" id="PTHR38009">
    <property type="entry name" value="CONSERVED HYPOTHETICAL PHAGE TAIL PROTEIN"/>
    <property type="match status" value="1"/>
</dbReference>
<proteinExistence type="predicted"/>
<dbReference type="RefSeq" id="WP_172829402.1">
    <property type="nucleotide sequence ID" value="NZ_LT629711.1"/>
</dbReference>
<gene>
    <name evidence="2" type="ORF">SAMN04489867_2520</name>
</gene>
<dbReference type="Pfam" id="PF06841">
    <property type="entry name" value="Phage_T4_gp19"/>
    <property type="match status" value="1"/>
</dbReference>
<sequence length="453" mass="48072">MAINSGKGYSAGAFALELEGKLVGFVRSVEGGGVRGDVVHEPPGPDGVVHKHLGGVRYDDIVVTSALPEGDWAAWLTAFLEGKAPQHDGAVIFLNYSYQPVRRLEFRHATIVSLTFPELDAAGKTAGYLTVTLRPEEVVESPATGSVKATSTKSQPWATSRFRVEIPGVDCTRVSSVGALTVSQTVVEDAVGTVRTPTRAAGPLEVGDLVLTVSQLGAADFTRWADDFIVKGNNSARDEKTATVSLLTQNLKDTVFSFTLKGVGIHRLDPTKKVQDVEAISRFTAELYCEQIELDLPKSEAAPPTSTPSSTPPRTEATDRSAPGRSILAALGERRLEPLDVARRLVATGESATAPSDADAQRQRGAQLGAVWAQRVASLDELTRLAAAARGDWTAIALPEGHSLLEVLQDAEVVPGGHDGALDLARDSFVEGLVDGAADTYVEVRAHLDRPDA</sequence>